<gene>
    <name evidence="1" type="ORF">EXIGLDRAFT_736876</name>
</gene>
<organism evidence="1 2">
    <name type="scientific">Exidia glandulosa HHB12029</name>
    <dbReference type="NCBI Taxonomy" id="1314781"/>
    <lineage>
        <taxon>Eukaryota</taxon>
        <taxon>Fungi</taxon>
        <taxon>Dikarya</taxon>
        <taxon>Basidiomycota</taxon>
        <taxon>Agaricomycotina</taxon>
        <taxon>Agaricomycetes</taxon>
        <taxon>Auriculariales</taxon>
        <taxon>Exidiaceae</taxon>
        <taxon>Exidia</taxon>
    </lineage>
</organism>
<evidence type="ECO:0000313" key="1">
    <source>
        <dbReference type="EMBL" id="KZV94501.1"/>
    </source>
</evidence>
<keyword evidence="2" id="KW-1185">Reference proteome</keyword>
<dbReference type="InParanoid" id="A0A165J8X2"/>
<dbReference type="AlphaFoldDB" id="A0A165J8X2"/>
<sequence length="82" mass="9512">MSQWPGYTGPAWTYPLRPGDAAEVNMGTWIPCRIRTILTTGNMIVGGPGYFVEYRTQNGDMICHAVRREYVRRPGDEYWDRR</sequence>
<dbReference type="Proteomes" id="UP000077266">
    <property type="component" value="Unassembled WGS sequence"/>
</dbReference>
<dbReference type="OrthoDB" id="3134679at2759"/>
<protein>
    <submittedName>
        <fullName evidence="1">Uncharacterized protein</fullName>
    </submittedName>
</protein>
<dbReference type="EMBL" id="KV425971">
    <property type="protein sequence ID" value="KZV94501.1"/>
    <property type="molecule type" value="Genomic_DNA"/>
</dbReference>
<reference evidence="1 2" key="1">
    <citation type="journal article" date="2016" name="Mol. Biol. Evol.">
        <title>Comparative Genomics of Early-Diverging Mushroom-Forming Fungi Provides Insights into the Origins of Lignocellulose Decay Capabilities.</title>
        <authorList>
            <person name="Nagy L.G."/>
            <person name="Riley R."/>
            <person name="Tritt A."/>
            <person name="Adam C."/>
            <person name="Daum C."/>
            <person name="Floudas D."/>
            <person name="Sun H."/>
            <person name="Yadav J.S."/>
            <person name="Pangilinan J."/>
            <person name="Larsson K.H."/>
            <person name="Matsuura K."/>
            <person name="Barry K."/>
            <person name="Labutti K."/>
            <person name="Kuo R."/>
            <person name="Ohm R.A."/>
            <person name="Bhattacharya S.S."/>
            <person name="Shirouzu T."/>
            <person name="Yoshinaga Y."/>
            <person name="Martin F.M."/>
            <person name="Grigoriev I.V."/>
            <person name="Hibbett D.S."/>
        </authorList>
    </citation>
    <scope>NUCLEOTIDE SEQUENCE [LARGE SCALE GENOMIC DNA]</scope>
    <source>
        <strain evidence="1 2">HHB12029</strain>
    </source>
</reference>
<evidence type="ECO:0000313" key="2">
    <source>
        <dbReference type="Proteomes" id="UP000077266"/>
    </source>
</evidence>
<proteinExistence type="predicted"/>
<accession>A0A165J8X2</accession>
<name>A0A165J8X2_EXIGL</name>